<reference evidence="7 8" key="1">
    <citation type="submission" date="2024-01" db="EMBL/GenBank/DDBJ databases">
        <authorList>
            <person name="Allen C."/>
            <person name="Tagirdzhanova G."/>
        </authorList>
    </citation>
    <scope>NUCLEOTIDE SEQUENCE [LARGE SCALE GENOMIC DNA]</scope>
    <source>
        <strain evidence="7 8">CBS 119000</strain>
    </source>
</reference>
<proteinExistence type="predicted"/>
<dbReference type="InterPro" id="IPR036259">
    <property type="entry name" value="MFS_trans_sf"/>
</dbReference>
<feature type="transmembrane region" description="Helical" evidence="5">
    <location>
        <begin position="203"/>
        <end position="222"/>
    </location>
</feature>
<accession>A0ABP0DQC1</accession>
<dbReference type="PANTHER" id="PTHR23501:SF200">
    <property type="entry name" value="TRANSPORTER, PUTATIVE (AFU_ORTHOLOGUE AFUA_3G01360)-RELATED"/>
    <property type="match status" value="1"/>
</dbReference>
<evidence type="ECO:0000313" key="8">
    <source>
        <dbReference type="Proteomes" id="UP001642502"/>
    </source>
</evidence>
<feature type="transmembrane region" description="Helical" evidence="5">
    <location>
        <begin position="384"/>
        <end position="405"/>
    </location>
</feature>
<evidence type="ECO:0000256" key="1">
    <source>
        <dbReference type="ARBA" id="ARBA00004141"/>
    </source>
</evidence>
<feature type="transmembrane region" description="Helical" evidence="5">
    <location>
        <begin position="589"/>
        <end position="608"/>
    </location>
</feature>
<organism evidence="7 8">
    <name type="scientific">Sporothrix epigloea</name>
    <dbReference type="NCBI Taxonomy" id="1892477"/>
    <lineage>
        <taxon>Eukaryota</taxon>
        <taxon>Fungi</taxon>
        <taxon>Dikarya</taxon>
        <taxon>Ascomycota</taxon>
        <taxon>Pezizomycotina</taxon>
        <taxon>Sordariomycetes</taxon>
        <taxon>Sordariomycetidae</taxon>
        <taxon>Ophiostomatales</taxon>
        <taxon>Ophiostomataceae</taxon>
        <taxon>Sporothrix</taxon>
    </lineage>
</organism>
<evidence type="ECO:0000259" key="6">
    <source>
        <dbReference type="PROSITE" id="PS50850"/>
    </source>
</evidence>
<feature type="transmembrane region" description="Helical" evidence="5">
    <location>
        <begin position="425"/>
        <end position="443"/>
    </location>
</feature>
<dbReference type="EMBL" id="CAWUON010000059">
    <property type="protein sequence ID" value="CAK7270489.1"/>
    <property type="molecule type" value="Genomic_DNA"/>
</dbReference>
<evidence type="ECO:0000256" key="2">
    <source>
        <dbReference type="ARBA" id="ARBA00022692"/>
    </source>
</evidence>
<name>A0ABP0DQC1_9PEZI</name>
<feature type="transmembrane region" description="Helical" evidence="5">
    <location>
        <begin position="144"/>
        <end position="161"/>
    </location>
</feature>
<comment type="caution">
    <text evidence="7">The sequence shown here is derived from an EMBL/GenBank/DDBJ whole genome shotgun (WGS) entry which is preliminary data.</text>
</comment>
<dbReference type="PROSITE" id="PS50850">
    <property type="entry name" value="MFS"/>
    <property type="match status" value="1"/>
</dbReference>
<comment type="subcellular location">
    <subcellularLocation>
        <location evidence="1">Membrane</location>
        <topology evidence="1">Multi-pass membrane protein</topology>
    </subcellularLocation>
</comment>
<feature type="transmembrane region" description="Helical" evidence="5">
    <location>
        <begin position="513"/>
        <end position="536"/>
    </location>
</feature>
<feature type="transmembrane region" description="Helical" evidence="5">
    <location>
        <begin position="450"/>
        <end position="467"/>
    </location>
</feature>
<keyword evidence="3 5" id="KW-1133">Transmembrane helix</keyword>
<evidence type="ECO:0000256" key="4">
    <source>
        <dbReference type="ARBA" id="ARBA00023136"/>
    </source>
</evidence>
<feature type="transmembrane region" description="Helical" evidence="5">
    <location>
        <begin position="479"/>
        <end position="501"/>
    </location>
</feature>
<dbReference type="Gene3D" id="1.20.1250.20">
    <property type="entry name" value="MFS general substrate transporter like domains"/>
    <property type="match status" value="2"/>
</dbReference>
<dbReference type="InterPro" id="IPR011701">
    <property type="entry name" value="MFS"/>
</dbReference>
<gene>
    <name evidence="7" type="ORF">SEPCBS119000_004117</name>
</gene>
<keyword evidence="8" id="KW-1185">Reference proteome</keyword>
<feature type="domain" description="Major facilitator superfamily (MFS) profile" evidence="6">
    <location>
        <begin position="79"/>
        <end position="612"/>
    </location>
</feature>
<feature type="transmembrane region" description="Helical" evidence="5">
    <location>
        <begin position="312"/>
        <end position="333"/>
    </location>
</feature>
<evidence type="ECO:0000256" key="3">
    <source>
        <dbReference type="ARBA" id="ARBA00022989"/>
    </source>
</evidence>
<dbReference type="InterPro" id="IPR020846">
    <property type="entry name" value="MFS_dom"/>
</dbReference>
<feature type="transmembrane region" description="Helical" evidence="5">
    <location>
        <begin position="77"/>
        <end position="103"/>
    </location>
</feature>
<dbReference type="SUPFAM" id="SSF103473">
    <property type="entry name" value="MFS general substrate transporter"/>
    <property type="match status" value="2"/>
</dbReference>
<dbReference type="Proteomes" id="UP001642502">
    <property type="component" value="Unassembled WGS sequence"/>
</dbReference>
<keyword evidence="2 5" id="KW-0812">Transmembrane</keyword>
<keyword evidence="4 5" id="KW-0472">Membrane</keyword>
<sequence length="647" mass="69733">MPFEMEGLPEPVAMRPADVSGIEPEANKTAAEITAAPSADTDAMSLRKGVMASTDLGDVGAQRIEIIQKIWGKYGQLLLYSVIGLAMIIYELDNTTFATYYLYALSQFKSLSSSSALAVATDLSFSLTKPVWAKFSDIFGRGEMYPVATLFVVIGYILAASSNGFSAFAAGTILRAVGLTGINSLNTIIIADTTTARQRGFGVTFQFFPYLILPWVAAEIISSVVSPGGIGWKWGVGIIGIIFPFAMIPIIAVTYVFARRAKKLEASIQEAAAAHHASIDPATTTASVAAASPEDTAGTKAKMTPYNIASNIDLGGLLIMIISMAFILIPLSLAALQPRGYRTPWVIALIVVGAVSLLIVFPAYEHAVAAHPIFPLRYARHRAIGLAFLLYFTDYMAAAVSHGYLYNWAIIAQNLTVVQATDLSYINSVFTFFSGMAFGLIMWKTRTYKWWLILGLVIRIVGYGIMFRIRTQHPTLAELIVVQILQGFGDGIVQIGGYIVATINVPHKETAQAVALIVTIGMLGSSVGNAIGGAIYTSTFPNELRHYLGDLATPELVSDIFNSIDSNVPAWGTVARTGIANAYNQVTSYFFIAAMVIIAPGFLIVYFLPNQKLNDQQNLLEENGMLVAQQAELELHAGQPSIAESKA</sequence>
<feature type="transmembrane region" description="Helical" evidence="5">
    <location>
        <begin position="345"/>
        <end position="364"/>
    </location>
</feature>
<feature type="transmembrane region" description="Helical" evidence="5">
    <location>
        <begin position="234"/>
        <end position="258"/>
    </location>
</feature>
<protein>
    <recommendedName>
        <fullName evidence="6">Major facilitator superfamily (MFS) profile domain-containing protein</fullName>
    </recommendedName>
</protein>
<evidence type="ECO:0000313" key="7">
    <source>
        <dbReference type="EMBL" id="CAK7270489.1"/>
    </source>
</evidence>
<dbReference type="Pfam" id="PF07690">
    <property type="entry name" value="MFS_1"/>
    <property type="match status" value="1"/>
</dbReference>
<dbReference type="PANTHER" id="PTHR23501">
    <property type="entry name" value="MAJOR FACILITATOR SUPERFAMILY"/>
    <property type="match status" value="1"/>
</dbReference>
<evidence type="ECO:0000256" key="5">
    <source>
        <dbReference type="SAM" id="Phobius"/>
    </source>
</evidence>